<dbReference type="Gene3D" id="2.170.130.10">
    <property type="entry name" value="TonB-dependent receptor, plug domain"/>
    <property type="match status" value="1"/>
</dbReference>
<keyword evidence="6 8" id="KW-0472">Membrane</keyword>
<evidence type="ECO:0000256" key="1">
    <source>
        <dbReference type="ARBA" id="ARBA00004571"/>
    </source>
</evidence>
<dbReference type="InterPro" id="IPR023997">
    <property type="entry name" value="TonB-dep_OMP_SusC/RagA_CS"/>
</dbReference>
<dbReference type="SUPFAM" id="SSF56935">
    <property type="entry name" value="Porins"/>
    <property type="match status" value="1"/>
</dbReference>
<evidence type="ECO:0000256" key="3">
    <source>
        <dbReference type="ARBA" id="ARBA00022452"/>
    </source>
</evidence>
<comment type="subcellular location">
    <subcellularLocation>
        <location evidence="1 8">Cell outer membrane</location>
        <topology evidence="1 8">Multi-pass membrane protein</topology>
    </subcellularLocation>
</comment>
<evidence type="ECO:0000256" key="7">
    <source>
        <dbReference type="ARBA" id="ARBA00023237"/>
    </source>
</evidence>
<dbReference type="EMBL" id="BQOL01000002">
    <property type="protein sequence ID" value="GKI20445.1"/>
    <property type="molecule type" value="Genomic_DNA"/>
</dbReference>
<feature type="chain" id="PRO_5041446623" evidence="10">
    <location>
        <begin position="31"/>
        <end position="1143"/>
    </location>
</feature>
<dbReference type="InterPro" id="IPR008969">
    <property type="entry name" value="CarboxyPept-like_regulatory"/>
</dbReference>
<keyword evidence="2 8" id="KW-0813">Transport</keyword>
<dbReference type="Pfam" id="PF13715">
    <property type="entry name" value="CarbopepD_reg_2"/>
    <property type="match status" value="1"/>
</dbReference>
<dbReference type="GO" id="GO:0009279">
    <property type="term" value="C:cell outer membrane"/>
    <property type="evidence" value="ECO:0007669"/>
    <property type="project" value="UniProtKB-SubCell"/>
</dbReference>
<evidence type="ECO:0000313" key="14">
    <source>
        <dbReference type="Proteomes" id="UP001055105"/>
    </source>
</evidence>
<feature type="domain" description="TonB-dependent receptor plug" evidence="12">
    <location>
        <begin position="213"/>
        <end position="321"/>
    </location>
</feature>
<comment type="similarity">
    <text evidence="8 9">Belongs to the TonB-dependent receptor family.</text>
</comment>
<name>A0AA37KQS4_9BACT</name>
<keyword evidence="3 8" id="KW-1134">Transmembrane beta strand</keyword>
<evidence type="ECO:0000256" key="5">
    <source>
        <dbReference type="ARBA" id="ARBA00023077"/>
    </source>
</evidence>
<organism evidence="13 14">
    <name type="scientific">Alistipes finegoldii</name>
    <dbReference type="NCBI Taxonomy" id="214856"/>
    <lineage>
        <taxon>Bacteria</taxon>
        <taxon>Pseudomonadati</taxon>
        <taxon>Bacteroidota</taxon>
        <taxon>Bacteroidia</taxon>
        <taxon>Bacteroidales</taxon>
        <taxon>Rikenellaceae</taxon>
        <taxon>Alistipes</taxon>
    </lineage>
</organism>
<dbReference type="Proteomes" id="UP001055105">
    <property type="component" value="Unassembled WGS sequence"/>
</dbReference>
<dbReference type="Pfam" id="PF07715">
    <property type="entry name" value="Plug"/>
    <property type="match status" value="1"/>
</dbReference>
<keyword evidence="4 8" id="KW-0812">Transmembrane</keyword>
<evidence type="ECO:0000256" key="10">
    <source>
        <dbReference type="SAM" id="SignalP"/>
    </source>
</evidence>
<dbReference type="AlphaFoldDB" id="A0AA37KQS4"/>
<dbReference type="Gene3D" id="2.40.170.20">
    <property type="entry name" value="TonB-dependent receptor, beta-barrel domain"/>
    <property type="match status" value="1"/>
</dbReference>
<protein>
    <submittedName>
        <fullName evidence="13">SusC/RagA family TonB-linked outer membrane protein</fullName>
    </submittedName>
</protein>
<evidence type="ECO:0000256" key="8">
    <source>
        <dbReference type="PROSITE-ProRule" id="PRU01360"/>
    </source>
</evidence>
<dbReference type="Gene3D" id="2.60.40.1120">
    <property type="entry name" value="Carboxypeptidase-like, regulatory domain"/>
    <property type="match status" value="1"/>
</dbReference>
<dbReference type="InterPro" id="IPR039426">
    <property type="entry name" value="TonB-dep_rcpt-like"/>
</dbReference>
<evidence type="ECO:0000259" key="12">
    <source>
        <dbReference type="Pfam" id="PF07715"/>
    </source>
</evidence>
<keyword evidence="10" id="KW-0732">Signal</keyword>
<evidence type="ECO:0000256" key="4">
    <source>
        <dbReference type="ARBA" id="ARBA00022692"/>
    </source>
</evidence>
<evidence type="ECO:0000313" key="13">
    <source>
        <dbReference type="EMBL" id="GKI20445.1"/>
    </source>
</evidence>
<comment type="caution">
    <text evidence="13">The sequence shown here is derived from an EMBL/GenBank/DDBJ whole genome shotgun (WGS) entry which is preliminary data.</text>
</comment>
<gene>
    <name evidence="13" type="ORF">CE91St16_33530</name>
</gene>
<proteinExistence type="inferred from homology"/>
<feature type="signal peptide" evidence="10">
    <location>
        <begin position="1"/>
        <end position="30"/>
    </location>
</feature>
<evidence type="ECO:0000256" key="9">
    <source>
        <dbReference type="RuleBase" id="RU003357"/>
    </source>
</evidence>
<accession>A0AA37KQS4</accession>
<dbReference type="InterPro" id="IPR012910">
    <property type="entry name" value="Plug_dom"/>
</dbReference>
<evidence type="ECO:0000256" key="6">
    <source>
        <dbReference type="ARBA" id="ARBA00023136"/>
    </source>
</evidence>
<keyword evidence="5 9" id="KW-0798">TonB box</keyword>
<reference evidence="13" key="1">
    <citation type="submission" date="2022-01" db="EMBL/GenBank/DDBJ databases">
        <title>Novel bile acid biosynthetic pathways are enriched in the microbiome of centenarians.</title>
        <authorList>
            <person name="Sato Y."/>
            <person name="Atarashi K."/>
            <person name="Plichta R.D."/>
            <person name="Arai Y."/>
            <person name="Sasajima S."/>
            <person name="Kearney M.S."/>
            <person name="Suda W."/>
            <person name="Takeshita K."/>
            <person name="Sasaki T."/>
            <person name="Okamoto S."/>
            <person name="Skelly N.A."/>
            <person name="Okamura Y."/>
            <person name="Vlamakis H."/>
            <person name="Li Y."/>
            <person name="Tanoue T."/>
            <person name="Takei H."/>
            <person name="Nittono H."/>
            <person name="Narushima S."/>
            <person name="Irie J."/>
            <person name="Itoh H."/>
            <person name="Moriya K."/>
            <person name="Sugiura Y."/>
            <person name="Suematsu M."/>
            <person name="Moritoki N."/>
            <person name="Shibata S."/>
            <person name="Littman R.D."/>
            <person name="Fischbach A.M."/>
            <person name="Uwamino Y."/>
            <person name="Inoue T."/>
            <person name="Honda A."/>
            <person name="Hattori M."/>
            <person name="Murai T."/>
            <person name="Xavier J.R."/>
            <person name="Hirose N."/>
            <person name="Honda K."/>
        </authorList>
    </citation>
    <scope>NUCLEOTIDE SEQUENCE</scope>
    <source>
        <strain evidence="13">CE91-St16</strain>
    </source>
</reference>
<dbReference type="InterPro" id="IPR023996">
    <property type="entry name" value="TonB-dep_OMP_SusC/RagA"/>
</dbReference>
<dbReference type="NCBIfam" id="TIGR04056">
    <property type="entry name" value="OMP_RagA_SusC"/>
    <property type="match status" value="1"/>
</dbReference>
<keyword evidence="7 8" id="KW-0998">Cell outer membrane</keyword>
<dbReference type="RefSeq" id="WP_244077146.1">
    <property type="nucleotide sequence ID" value="NZ_AP025581.1"/>
</dbReference>
<evidence type="ECO:0000256" key="2">
    <source>
        <dbReference type="ARBA" id="ARBA00022448"/>
    </source>
</evidence>
<feature type="domain" description="TonB-dependent receptor-like beta-barrel" evidence="11">
    <location>
        <begin position="520"/>
        <end position="1095"/>
    </location>
</feature>
<dbReference type="PROSITE" id="PS52016">
    <property type="entry name" value="TONB_DEPENDENT_REC_3"/>
    <property type="match status" value="1"/>
</dbReference>
<dbReference type="Pfam" id="PF00593">
    <property type="entry name" value="TonB_dep_Rec_b-barrel"/>
    <property type="match status" value="1"/>
</dbReference>
<sequence>MNEPNFYLKTMWQGVLAVVLCACFAIPAQAQTPVVTLDARNVTIKELLQRIEAASPYTFAYVNAEIDTPPHRKVTVNAENRSIESILAEVLPNVSVEIKGRKIILTAKPKETPKAAADAARTVKGRVTDENGAPVIGATVILKGTTTGTATGLDGEYALPIRQKNAVLEISLIGYNKVSVALSDTQTQADVTLKSEAIAMDNVVVVGYGVQNKRDVTTSIASIKAEDFKGLATTDFRDAMAAKMPGVQVLQLGGQPNGNVSIRIRGIQSATSGNDPLYVIDGVPCDARAFSNLDSNDIESLEVLKDASAAAIYGSRGSCGVILITTKRGQNEHPVIRYDGQFSVSGVSKTYDMLNAYEFAQLYKESRDNAYLTEVPSGSIDDPYNERGATGYYKVPPIITAYLEDKSGTLTDTDWQDAIFRTALAHKHSLSVSGRTKTLSYYVGANYLYREGTIIGSDFERYGMRANIDGKRKRLKYGASFSPSYSKYNFVDADAQYGNDGVIASALMAAPIFPVYNADGSYNWDNNGYLRLEENGVGDTQFNETLNPVALALEIDDVRERLNMQGSVYASYEFIDGLEYKITAGGDYYNYSRNYYRPSYIPLKNKANYKDPSNPTAKSITNSYFHWTLSNQLSFSRRFGDHSLNAVAVWEAEKEHVKTSQIVGTGVKGDDKIRTTKGKTIDPAETYNNEYAYTFASWLVRAQYSYKGRYMVSASIRGDGSSRFAPNTRWGYFPAASVGWRVSDESFLRDVKWIDDLKLRLSVGVTGNAQIGNSEYLQLYGSTNIDLGNGLRPQVYPSQIANPDLGWERNTQYDVGLDLSFWKGTLGLTADYYYSKTTDMLFDVPVSSVSGLTSSNMNIGSMENQGVELALTSRRRFGDFSYSFSANWSLNRNKVLSLGEGNADIIKEASFNGAYYITRVGQPVGCYYLLVQDGIFHNKEELNSYPHFSTTQVGDFRFVDANGNGILEEDADRVIVGNYMPDFYYGFSVNLSWKGFDMAANFQGVYGNEILNLERRYLMSNSMSQNMTRDALQRVPYGEMNRPNRKLTGNTAACTSTFHVEDGSYLRLQNLSLGYTFPDKWTRKAGISKLRIYVQGSNLFTWTDYSGYNPEVSNHASDALRPGEDYCSYPLARTFSVGINFNL</sequence>
<evidence type="ECO:0000259" key="11">
    <source>
        <dbReference type="Pfam" id="PF00593"/>
    </source>
</evidence>
<dbReference type="InterPro" id="IPR036942">
    <property type="entry name" value="Beta-barrel_TonB_sf"/>
</dbReference>
<dbReference type="NCBIfam" id="TIGR04057">
    <property type="entry name" value="SusC_RagA_signa"/>
    <property type="match status" value="1"/>
</dbReference>
<dbReference type="SUPFAM" id="SSF49464">
    <property type="entry name" value="Carboxypeptidase regulatory domain-like"/>
    <property type="match status" value="1"/>
</dbReference>
<dbReference type="InterPro" id="IPR037066">
    <property type="entry name" value="Plug_dom_sf"/>
</dbReference>
<dbReference type="InterPro" id="IPR000531">
    <property type="entry name" value="Beta-barrel_TonB"/>
</dbReference>